<comment type="pathway">
    <text evidence="2 9">Cofactor biosynthesis; thiamine diphosphate biosynthesis.</text>
</comment>
<keyword evidence="12" id="KW-1185">Reference proteome</keyword>
<sequence length="218" mass="25189">MFTALAREKANPYWEGSFQHPFIQQLQAGTLAPEIFRYYLIQDRYYLEHFGKLYQLIGEQSERPEVKKLMATNAEHLALGELAIRETFFAELGITDEEINTTAIAPTAYHYVSHMYRQLVEGTPNVAVAGMLPCAWLYQEIGTRLIEQGSPHVLYQRWIETYAGEESKAAIQGERKLLDQLYAESTPKEQEQMLAAFVISSQMEYAFWEMAQTLETWD</sequence>
<name>S0JU00_9ENTE</name>
<dbReference type="InterPro" id="IPR050967">
    <property type="entry name" value="Thiamine_Salvage_TenA"/>
</dbReference>
<comment type="similarity">
    <text evidence="3 9">Belongs to the TenA family.</text>
</comment>
<dbReference type="eggNOG" id="COG0819">
    <property type="taxonomic scope" value="Bacteria"/>
</dbReference>
<dbReference type="OrthoDB" id="34166at2"/>
<evidence type="ECO:0000256" key="1">
    <source>
        <dbReference type="ARBA" id="ARBA00001881"/>
    </source>
</evidence>
<evidence type="ECO:0000256" key="9">
    <source>
        <dbReference type="RuleBase" id="RU363093"/>
    </source>
</evidence>
<dbReference type="UniPathway" id="UPA00060"/>
<feature type="domain" description="Thiaminase-2/PQQC" evidence="10">
    <location>
        <begin position="8"/>
        <end position="211"/>
    </location>
</feature>
<evidence type="ECO:0000256" key="6">
    <source>
        <dbReference type="ARBA" id="ARBA00013647"/>
    </source>
</evidence>
<comment type="function">
    <text evidence="9">Catalyzes an amino-pyrimidine hydrolysis reaction at the C5' of the pyrimidine moiety of thiamine compounds, a reaction that is part of a thiamine salvage pathway.</text>
</comment>
<evidence type="ECO:0000313" key="12">
    <source>
        <dbReference type="Proteomes" id="UP000014136"/>
    </source>
</evidence>
<evidence type="ECO:0000313" key="11">
    <source>
        <dbReference type="EMBL" id="EOT30386.1"/>
    </source>
</evidence>
<comment type="catalytic activity">
    <reaction evidence="8 9">
        <text>thiamine + H2O = 5-(2-hydroxyethyl)-4-methylthiazole + 4-amino-5-hydroxymethyl-2-methylpyrimidine + H(+)</text>
        <dbReference type="Rhea" id="RHEA:17509"/>
        <dbReference type="ChEBI" id="CHEBI:15377"/>
        <dbReference type="ChEBI" id="CHEBI:15378"/>
        <dbReference type="ChEBI" id="CHEBI:16892"/>
        <dbReference type="ChEBI" id="CHEBI:17957"/>
        <dbReference type="ChEBI" id="CHEBI:18385"/>
        <dbReference type="EC" id="3.5.99.2"/>
    </reaction>
</comment>
<dbReference type="GO" id="GO:0009229">
    <property type="term" value="P:thiamine diphosphate biosynthetic process"/>
    <property type="evidence" value="ECO:0007669"/>
    <property type="project" value="UniProtKB-UniPathway"/>
</dbReference>
<evidence type="ECO:0000259" key="10">
    <source>
        <dbReference type="Pfam" id="PF03070"/>
    </source>
</evidence>
<evidence type="ECO:0000256" key="8">
    <source>
        <dbReference type="ARBA" id="ARBA00048337"/>
    </source>
</evidence>
<dbReference type="GO" id="GO:0009228">
    <property type="term" value="P:thiamine biosynthetic process"/>
    <property type="evidence" value="ECO:0007669"/>
    <property type="project" value="UniProtKB-KW"/>
</dbReference>
<comment type="caution">
    <text evidence="11">The sequence shown here is derived from an EMBL/GenBank/DDBJ whole genome shotgun (WGS) entry which is preliminary data.</text>
</comment>
<protein>
    <recommendedName>
        <fullName evidence="6 9">Aminopyrimidine aminohydrolase</fullName>
        <ecNumber evidence="5 9">3.5.99.2</ecNumber>
    </recommendedName>
</protein>
<proteinExistence type="inferred from homology"/>
<dbReference type="RefSeq" id="WP_016173901.1">
    <property type="nucleotide sequence ID" value="NZ_KE136389.1"/>
</dbReference>
<evidence type="ECO:0000256" key="5">
    <source>
        <dbReference type="ARBA" id="ARBA00012684"/>
    </source>
</evidence>
<dbReference type="PATRIC" id="fig|1139996.3.peg.80"/>
<comment type="subunit">
    <text evidence="4">Homotetramer.</text>
</comment>
<dbReference type="HOGENOM" id="CLU_077537_3_2_9"/>
<organism evidence="11 12">
    <name type="scientific">Enterococcus saccharolyticus subsp. saccharolyticus ATCC 43076</name>
    <dbReference type="NCBI Taxonomy" id="1139996"/>
    <lineage>
        <taxon>Bacteria</taxon>
        <taxon>Bacillati</taxon>
        <taxon>Bacillota</taxon>
        <taxon>Bacilli</taxon>
        <taxon>Lactobacillales</taxon>
        <taxon>Enterococcaceae</taxon>
        <taxon>Enterococcus</taxon>
    </lineage>
</organism>
<dbReference type="InterPro" id="IPR004305">
    <property type="entry name" value="Thiaminase-2/PQQC"/>
</dbReference>
<evidence type="ECO:0000256" key="3">
    <source>
        <dbReference type="ARBA" id="ARBA00010264"/>
    </source>
</evidence>
<dbReference type="InterPro" id="IPR016084">
    <property type="entry name" value="Haem_Oase-like_multi-hlx"/>
</dbReference>
<keyword evidence="7 9" id="KW-0784">Thiamine biosynthesis</keyword>
<dbReference type="EMBL" id="AHYT01000001">
    <property type="protein sequence ID" value="EOT30386.1"/>
    <property type="molecule type" value="Genomic_DNA"/>
</dbReference>
<dbReference type="GO" id="GO:0050334">
    <property type="term" value="F:thiaminase activity"/>
    <property type="evidence" value="ECO:0007669"/>
    <property type="project" value="UniProtKB-EC"/>
</dbReference>
<dbReference type="Proteomes" id="UP000014136">
    <property type="component" value="Unassembled WGS sequence"/>
</dbReference>
<dbReference type="Pfam" id="PF03070">
    <property type="entry name" value="TENA_THI-4"/>
    <property type="match status" value="1"/>
</dbReference>
<keyword evidence="9" id="KW-0378">Hydrolase</keyword>
<dbReference type="InterPro" id="IPR027574">
    <property type="entry name" value="Thiaminase_II"/>
</dbReference>
<dbReference type="PANTHER" id="PTHR43198:SF2">
    <property type="entry name" value="SI:CH1073-67J19.1-RELATED"/>
    <property type="match status" value="1"/>
</dbReference>
<evidence type="ECO:0000256" key="2">
    <source>
        <dbReference type="ARBA" id="ARBA00004948"/>
    </source>
</evidence>
<dbReference type="AlphaFoldDB" id="S0JU00"/>
<reference evidence="11 12" key="1">
    <citation type="submission" date="2013-03" db="EMBL/GenBank/DDBJ databases">
        <title>The Genome Sequence of Enterococcus saccharolyticus ATCC_43076 (Illumina only assembly).</title>
        <authorList>
            <consortium name="The Broad Institute Genomics Platform"/>
            <consortium name="The Broad Institute Genome Sequencing Center for Infectious Disease"/>
            <person name="Earl A."/>
            <person name="Russ C."/>
            <person name="Gilmore M."/>
            <person name="Surin D."/>
            <person name="Walker B."/>
            <person name="Young S."/>
            <person name="Zeng Q."/>
            <person name="Gargeya S."/>
            <person name="Fitzgerald M."/>
            <person name="Haas B."/>
            <person name="Abouelleil A."/>
            <person name="Allen A.W."/>
            <person name="Alvarado L."/>
            <person name="Arachchi H.M."/>
            <person name="Berlin A.M."/>
            <person name="Chapman S.B."/>
            <person name="Gainer-Dewar J."/>
            <person name="Goldberg J."/>
            <person name="Griggs A."/>
            <person name="Gujja S."/>
            <person name="Hansen M."/>
            <person name="Howarth C."/>
            <person name="Imamovic A."/>
            <person name="Ireland A."/>
            <person name="Larimer J."/>
            <person name="McCowan C."/>
            <person name="Murphy C."/>
            <person name="Pearson M."/>
            <person name="Poon T.W."/>
            <person name="Priest M."/>
            <person name="Roberts A."/>
            <person name="Saif S."/>
            <person name="Shea T."/>
            <person name="Sisk P."/>
            <person name="Sykes S."/>
            <person name="Wortman J."/>
            <person name="Nusbaum C."/>
            <person name="Birren B."/>
        </authorList>
    </citation>
    <scope>NUCLEOTIDE SEQUENCE [LARGE SCALE GENOMIC DNA]</scope>
    <source>
        <strain evidence="11 12">ATCC 43076</strain>
    </source>
</reference>
<dbReference type="PANTHER" id="PTHR43198">
    <property type="entry name" value="BIFUNCTIONAL TH2 PROTEIN"/>
    <property type="match status" value="1"/>
</dbReference>
<dbReference type="Gene3D" id="1.20.910.10">
    <property type="entry name" value="Heme oxygenase-like"/>
    <property type="match status" value="1"/>
</dbReference>
<gene>
    <name evidence="11" type="ORF">OMQ_00089</name>
</gene>
<evidence type="ECO:0000256" key="7">
    <source>
        <dbReference type="ARBA" id="ARBA00022977"/>
    </source>
</evidence>
<dbReference type="NCBIfam" id="TIGR04306">
    <property type="entry name" value="salvage_TenA"/>
    <property type="match status" value="1"/>
</dbReference>
<dbReference type="CDD" id="cd19364">
    <property type="entry name" value="TenA_C_BsTenA-like"/>
    <property type="match status" value="1"/>
</dbReference>
<dbReference type="GO" id="GO:0005829">
    <property type="term" value="C:cytosol"/>
    <property type="evidence" value="ECO:0007669"/>
    <property type="project" value="TreeGrafter"/>
</dbReference>
<dbReference type="SUPFAM" id="SSF48613">
    <property type="entry name" value="Heme oxygenase-like"/>
    <property type="match status" value="1"/>
</dbReference>
<comment type="catalytic activity">
    <reaction evidence="1 9">
        <text>4-amino-5-aminomethyl-2-methylpyrimidine + H2O = 4-amino-5-hydroxymethyl-2-methylpyrimidine + NH4(+)</text>
        <dbReference type="Rhea" id="RHEA:31799"/>
        <dbReference type="ChEBI" id="CHEBI:15377"/>
        <dbReference type="ChEBI" id="CHEBI:16892"/>
        <dbReference type="ChEBI" id="CHEBI:28938"/>
        <dbReference type="ChEBI" id="CHEBI:63416"/>
        <dbReference type="EC" id="3.5.99.2"/>
    </reaction>
</comment>
<evidence type="ECO:0000256" key="4">
    <source>
        <dbReference type="ARBA" id="ARBA00011881"/>
    </source>
</evidence>
<dbReference type="STRING" id="41997.RV16_GL002324"/>
<accession>S0JU00</accession>
<dbReference type="EC" id="3.5.99.2" evidence="5 9"/>